<dbReference type="EMBL" id="JBFTWV010000016">
    <property type="protein sequence ID" value="KAL2797898.1"/>
    <property type="molecule type" value="Genomic_DNA"/>
</dbReference>
<keyword evidence="1" id="KW-1133">Transmembrane helix</keyword>
<evidence type="ECO:0000313" key="2">
    <source>
        <dbReference type="EMBL" id="KAL2797898.1"/>
    </source>
</evidence>
<keyword evidence="1" id="KW-0472">Membrane</keyword>
<sequence length="71" mass="8284">MECPIWLMMGSTARCLAASIPLIWFLYWYGCHRWYKATMLDNPTEFAWNTLIEWSPSRGRLFSPGSLSYAS</sequence>
<accession>A0ABR4GFU2</accession>
<evidence type="ECO:0000256" key="1">
    <source>
        <dbReference type="SAM" id="Phobius"/>
    </source>
</evidence>
<dbReference type="Proteomes" id="UP001610563">
    <property type="component" value="Unassembled WGS sequence"/>
</dbReference>
<gene>
    <name evidence="2" type="ORF">BJX66DRAFT_71924</name>
</gene>
<proteinExistence type="predicted"/>
<reference evidence="2 3" key="1">
    <citation type="submission" date="2024-07" db="EMBL/GenBank/DDBJ databases">
        <title>Section-level genome sequencing and comparative genomics of Aspergillus sections Usti and Cavernicolus.</title>
        <authorList>
            <consortium name="Lawrence Berkeley National Laboratory"/>
            <person name="Nybo J.L."/>
            <person name="Vesth T.C."/>
            <person name="Theobald S."/>
            <person name="Frisvad J.C."/>
            <person name="Larsen T.O."/>
            <person name="Kjaerboelling I."/>
            <person name="Rothschild-Mancinelli K."/>
            <person name="Lyhne E.K."/>
            <person name="Kogle M.E."/>
            <person name="Barry K."/>
            <person name="Clum A."/>
            <person name="Na H."/>
            <person name="Ledsgaard L."/>
            <person name="Lin J."/>
            <person name="Lipzen A."/>
            <person name="Kuo A."/>
            <person name="Riley R."/>
            <person name="Mondo S."/>
            <person name="Labutti K."/>
            <person name="Haridas S."/>
            <person name="Pangalinan J."/>
            <person name="Salamov A.A."/>
            <person name="Simmons B.A."/>
            <person name="Magnuson J.K."/>
            <person name="Chen J."/>
            <person name="Drula E."/>
            <person name="Henrissat B."/>
            <person name="Wiebenga A."/>
            <person name="Lubbers R.J."/>
            <person name="Gomes A.C."/>
            <person name="Makela M.R."/>
            <person name="Stajich J."/>
            <person name="Grigoriev I.V."/>
            <person name="Mortensen U.H."/>
            <person name="De Vries R.P."/>
            <person name="Baker S.E."/>
            <person name="Andersen M.R."/>
        </authorList>
    </citation>
    <scope>NUCLEOTIDE SEQUENCE [LARGE SCALE GENOMIC DNA]</scope>
    <source>
        <strain evidence="2 3">CBS 209.92</strain>
    </source>
</reference>
<name>A0ABR4GFU2_9EURO</name>
<evidence type="ECO:0000313" key="3">
    <source>
        <dbReference type="Proteomes" id="UP001610563"/>
    </source>
</evidence>
<keyword evidence="3" id="KW-1185">Reference proteome</keyword>
<keyword evidence="1" id="KW-0812">Transmembrane</keyword>
<protein>
    <submittedName>
        <fullName evidence="2">Uncharacterized protein</fullName>
    </submittedName>
</protein>
<organism evidence="2 3">
    <name type="scientific">Aspergillus keveii</name>
    <dbReference type="NCBI Taxonomy" id="714993"/>
    <lineage>
        <taxon>Eukaryota</taxon>
        <taxon>Fungi</taxon>
        <taxon>Dikarya</taxon>
        <taxon>Ascomycota</taxon>
        <taxon>Pezizomycotina</taxon>
        <taxon>Eurotiomycetes</taxon>
        <taxon>Eurotiomycetidae</taxon>
        <taxon>Eurotiales</taxon>
        <taxon>Aspergillaceae</taxon>
        <taxon>Aspergillus</taxon>
        <taxon>Aspergillus subgen. Nidulantes</taxon>
    </lineage>
</organism>
<comment type="caution">
    <text evidence="2">The sequence shown here is derived from an EMBL/GenBank/DDBJ whole genome shotgun (WGS) entry which is preliminary data.</text>
</comment>
<feature type="transmembrane region" description="Helical" evidence="1">
    <location>
        <begin position="6"/>
        <end position="29"/>
    </location>
</feature>